<dbReference type="EMBL" id="CP029494">
    <property type="protein sequence ID" value="AWN24547.1"/>
    <property type="molecule type" value="Genomic_DNA"/>
</dbReference>
<dbReference type="InterPro" id="IPR000182">
    <property type="entry name" value="GNAT_dom"/>
</dbReference>
<dbReference type="SUPFAM" id="SSF55729">
    <property type="entry name" value="Acyl-CoA N-acyltransferases (Nat)"/>
    <property type="match status" value="1"/>
</dbReference>
<dbReference type="OrthoDB" id="9803233at2"/>
<dbReference type="Gene3D" id="3.40.630.30">
    <property type="match status" value="1"/>
</dbReference>
<dbReference type="InterPro" id="IPR050769">
    <property type="entry name" value="NAT_camello-type"/>
</dbReference>
<dbReference type="InterPro" id="IPR016181">
    <property type="entry name" value="Acyl_CoA_acyltransferase"/>
</dbReference>
<proteinExistence type="predicted"/>
<dbReference type="AlphaFoldDB" id="A0A2Z3JH86"/>
<organism evidence="3 4">
    <name type="scientific">Deinococcus irradiatisoli</name>
    <dbReference type="NCBI Taxonomy" id="2202254"/>
    <lineage>
        <taxon>Bacteria</taxon>
        <taxon>Thermotogati</taxon>
        <taxon>Deinococcota</taxon>
        <taxon>Deinococci</taxon>
        <taxon>Deinococcales</taxon>
        <taxon>Deinococcaceae</taxon>
        <taxon>Deinococcus</taxon>
    </lineage>
</organism>
<evidence type="ECO:0000256" key="1">
    <source>
        <dbReference type="ARBA" id="ARBA00022679"/>
    </source>
</evidence>
<dbReference type="CDD" id="cd04301">
    <property type="entry name" value="NAT_SF"/>
    <property type="match status" value="1"/>
</dbReference>
<evidence type="ECO:0000313" key="4">
    <source>
        <dbReference type="Proteomes" id="UP000245368"/>
    </source>
</evidence>
<gene>
    <name evidence="3" type="ORF">DKM44_07605</name>
</gene>
<reference evidence="3 4" key="1">
    <citation type="submission" date="2018-05" db="EMBL/GenBank/DDBJ databases">
        <title>Complete Genome Sequence of Deinococcus sp. strain 17bor-2.</title>
        <authorList>
            <person name="Srinivasan S."/>
        </authorList>
    </citation>
    <scope>NUCLEOTIDE SEQUENCE [LARGE SCALE GENOMIC DNA]</scope>
    <source>
        <strain evidence="3 4">17bor-2</strain>
    </source>
</reference>
<dbReference type="PANTHER" id="PTHR13947:SF37">
    <property type="entry name" value="LD18367P"/>
    <property type="match status" value="1"/>
</dbReference>
<sequence length="150" mass="15851">MHVKLRQAAPEDFGTVLDLLSACGLHTSSVTPQGSTYWIADLDGRPSGCIGLEHGEQASLLRSMGVLPAARRQGLGRALALSALTYASLRGDAALYLFSSDAGAFWQQFGFVPVDAAEVAAALPGTPQVQSGECKGWIHQEQAWKRVIGA</sequence>
<dbReference type="Proteomes" id="UP000245368">
    <property type="component" value="Chromosome"/>
</dbReference>
<accession>A0A2Z3JH86</accession>
<evidence type="ECO:0000313" key="3">
    <source>
        <dbReference type="EMBL" id="AWN24547.1"/>
    </source>
</evidence>
<dbReference type="PROSITE" id="PS51186">
    <property type="entry name" value="GNAT"/>
    <property type="match status" value="1"/>
</dbReference>
<keyword evidence="1 3" id="KW-0808">Transferase</keyword>
<dbReference type="PANTHER" id="PTHR13947">
    <property type="entry name" value="GNAT FAMILY N-ACETYLTRANSFERASE"/>
    <property type="match status" value="1"/>
</dbReference>
<dbReference type="KEGG" id="dez:DKM44_07605"/>
<feature type="domain" description="N-acetyltransferase" evidence="2">
    <location>
        <begin position="3"/>
        <end position="130"/>
    </location>
</feature>
<protein>
    <submittedName>
        <fullName evidence="3">GNAT family N-acetyltransferase</fullName>
    </submittedName>
</protein>
<name>A0A2Z3JH86_9DEIO</name>
<keyword evidence="4" id="KW-1185">Reference proteome</keyword>
<evidence type="ECO:0000259" key="2">
    <source>
        <dbReference type="PROSITE" id="PS51186"/>
    </source>
</evidence>
<dbReference type="GO" id="GO:0008080">
    <property type="term" value="F:N-acetyltransferase activity"/>
    <property type="evidence" value="ECO:0007669"/>
    <property type="project" value="InterPro"/>
</dbReference>
<dbReference type="Pfam" id="PF13508">
    <property type="entry name" value="Acetyltransf_7"/>
    <property type="match status" value="1"/>
</dbReference>